<organism evidence="2 3">
    <name type="scientific">Spirosoma arboris</name>
    <dbReference type="NCBI Taxonomy" id="2682092"/>
    <lineage>
        <taxon>Bacteria</taxon>
        <taxon>Pseudomonadati</taxon>
        <taxon>Bacteroidota</taxon>
        <taxon>Cytophagia</taxon>
        <taxon>Cytophagales</taxon>
        <taxon>Cytophagaceae</taxon>
        <taxon>Spirosoma</taxon>
    </lineage>
</organism>
<reference evidence="2 3" key="1">
    <citation type="submission" date="2019-12" db="EMBL/GenBank/DDBJ databases">
        <title>Spirosoma sp. HMF4905 genome sequencing and assembly.</title>
        <authorList>
            <person name="Kang H."/>
            <person name="Cha I."/>
            <person name="Kim H."/>
            <person name="Joh K."/>
        </authorList>
    </citation>
    <scope>NUCLEOTIDE SEQUENCE [LARGE SCALE GENOMIC DNA]</scope>
    <source>
        <strain evidence="2 3">HMF4905</strain>
    </source>
</reference>
<name>A0A7K1SI76_9BACT</name>
<dbReference type="RefSeq" id="WP_157588134.1">
    <property type="nucleotide sequence ID" value="NZ_WPIN01000011.1"/>
</dbReference>
<protein>
    <submittedName>
        <fullName evidence="2">Uncharacterized protein</fullName>
    </submittedName>
</protein>
<gene>
    <name evidence="2" type="ORF">GO755_25470</name>
</gene>
<keyword evidence="1" id="KW-0732">Signal</keyword>
<dbReference type="Proteomes" id="UP000436006">
    <property type="component" value="Unassembled WGS sequence"/>
</dbReference>
<evidence type="ECO:0000313" key="2">
    <source>
        <dbReference type="EMBL" id="MVM33414.1"/>
    </source>
</evidence>
<dbReference type="EMBL" id="WPIN01000011">
    <property type="protein sequence ID" value="MVM33414.1"/>
    <property type="molecule type" value="Genomic_DNA"/>
</dbReference>
<feature type="chain" id="PRO_5029718351" evidence="1">
    <location>
        <begin position="35"/>
        <end position="83"/>
    </location>
</feature>
<evidence type="ECO:0000256" key="1">
    <source>
        <dbReference type="SAM" id="SignalP"/>
    </source>
</evidence>
<comment type="caution">
    <text evidence="2">The sequence shown here is derived from an EMBL/GenBank/DDBJ whole genome shotgun (WGS) entry which is preliminary data.</text>
</comment>
<keyword evidence="3" id="KW-1185">Reference proteome</keyword>
<proteinExistence type="predicted"/>
<sequence>MKRFSGVLKRLMLISAITGLTSGLTMFNSFEAKAQESVGEPDKIQVEEPCVAYDENFMPYQTGQFRLDCLDGGTQNCGPQPCL</sequence>
<evidence type="ECO:0000313" key="3">
    <source>
        <dbReference type="Proteomes" id="UP000436006"/>
    </source>
</evidence>
<dbReference type="AlphaFoldDB" id="A0A7K1SI76"/>
<accession>A0A7K1SI76</accession>
<feature type="signal peptide" evidence="1">
    <location>
        <begin position="1"/>
        <end position="34"/>
    </location>
</feature>